<gene>
    <name evidence="2" type="ORF">GEV26_15795</name>
</gene>
<reference evidence="2 3" key="1">
    <citation type="submission" date="2019-11" db="EMBL/GenBank/DDBJ databases">
        <authorList>
            <person name="Li J."/>
        </authorList>
    </citation>
    <scope>NUCLEOTIDE SEQUENCE [LARGE SCALE GENOMIC DNA]</scope>
    <source>
        <strain evidence="2 3">MF47</strain>
    </source>
</reference>
<dbReference type="KEGG" id="aef:GEV26_15795"/>
<dbReference type="EMBL" id="CP045737">
    <property type="protein sequence ID" value="QGG42721.1"/>
    <property type="molecule type" value="Genomic_DNA"/>
</dbReference>
<dbReference type="Proteomes" id="UP000392064">
    <property type="component" value="Chromosome"/>
</dbReference>
<keyword evidence="3" id="KW-1185">Reference proteome</keyword>
<dbReference type="Pfam" id="PF13338">
    <property type="entry name" value="AbiEi_4"/>
    <property type="match status" value="1"/>
</dbReference>
<sequence length="328" mass="36997">MNLDDLIATGRGYVTRGQFLDSGYDDRDIRAAVRTGLLRRRRQGVYVHAATFDVLSPEQQHIIDVRSVADKLGPAVAISHQSACAIHGAAMYGTPLDRIHVTRLDGAAGRTAHGIVHHEGRILRDDDLEEIDGMLVVKAPRAIFELSTTGTVESAIVVMDSGLHLALTTPEQLADLGDRFESWPGARRARYAASLADGRAESPGESRSRYLFRRHNLPTPQLQVPVHDEDGELIGWTDFGWIEYRHLGEFDGKVKYGGLSDDLRTPQEIAFAEKNREDRIRRQLFGVSRWTWREIDPSREHATVRRIEGELHQSRRLYTRNRVIIPLD</sequence>
<dbReference type="AlphaFoldDB" id="A0A5Q2MLK0"/>
<evidence type="ECO:0000259" key="1">
    <source>
        <dbReference type="Pfam" id="PF13338"/>
    </source>
</evidence>
<proteinExistence type="predicted"/>
<accession>A0A5Q2MLK0</accession>
<name>A0A5Q2MLK0_9ACTN</name>
<dbReference type="InterPro" id="IPR025159">
    <property type="entry name" value="AbiEi_N"/>
</dbReference>
<organism evidence="2 3">
    <name type="scientific">Aeromicrobium yanjiei</name>
    <dbReference type="NCBI Taxonomy" id="2662028"/>
    <lineage>
        <taxon>Bacteria</taxon>
        <taxon>Bacillati</taxon>
        <taxon>Actinomycetota</taxon>
        <taxon>Actinomycetes</taxon>
        <taxon>Propionibacteriales</taxon>
        <taxon>Nocardioidaceae</taxon>
        <taxon>Aeromicrobium</taxon>
    </lineage>
</organism>
<protein>
    <recommendedName>
        <fullName evidence="1">AbiEi antitoxin N-terminal domain-containing protein</fullName>
    </recommendedName>
</protein>
<feature type="domain" description="AbiEi antitoxin N-terminal" evidence="1">
    <location>
        <begin position="3"/>
        <end position="47"/>
    </location>
</feature>
<evidence type="ECO:0000313" key="3">
    <source>
        <dbReference type="Proteomes" id="UP000392064"/>
    </source>
</evidence>
<dbReference type="RefSeq" id="WP_153654527.1">
    <property type="nucleotide sequence ID" value="NZ_CP045737.1"/>
</dbReference>
<evidence type="ECO:0000313" key="2">
    <source>
        <dbReference type="EMBL" id="QGG42721.1"/>
    </source>
</evidence>